<dbReference type="Proteomes" id="UP000055019">
    <property type="component" value="Unassembled WGS sequence"/>
</dbReference>
<dbReference type="OrthoDB" id="9129493at2"/>
<reference evidence="1" key="1">
    <citation type="submission" date="2016-01" db="EMBL/GenBank/DDBJ databases">
        <authorList>
            <person name="Peeters C."/>
        </authorList>
    </citation>
    <scope>NUCLEOTIDE SEQUENCE [LARGE SCALE GENOMIC DNA]</scope>
    <source>
        <strain evidence="1">LMG 29317</strain>
    </source>
</reference>
<organism evidence="1 2">
    <name type="scientific">Caballeronia arvi</name>
    <dbReference type="NCBI Taxonomy" id="1777135"/>
    <lineage>
        <taxon>Bacteria</taxon>
        <taxon>Pseudomonadati</taxon>
        <taxon>Pseudomonadota</taxon>
        <taxon>Betaproteobacteria</taxon>
        <taxon>Burkholderiales</taxon>
        <taxon>Burkholderiaceae</taxon>
        <taxon>Caballeronia</taxon>
    </lineage>
</organism>
<gene>
    <name evidence="1" type="ORF">AWB74_08802</name>
</gene>
<evidence type="ECO:0000313" key="2">
    <source>
        <dbReference type="Proteomes" id="UP000055019"/>
    </source>
</evidence>
<dbReference type="EMBL" id="FCOM02000215">
    <property type="protein sequence ID" value="SAL88921.1"/>
    <property type="molecule type" value="Genomic_DNA"/>
</dbReference>
<protein>
    <submittedName>
        <fullName evidence="1">Uncharacterized protein</fullName>
    </submittedName>
</protein>
<accession>A0A158L7B2</accession>
<dbReference type="AlphaFoldDB" id="A0A158L7B2"/>
<name>A0A158L7B2_9BURK</name>
<comment type="caution">
    <text evidence="1">The sequence shown here is derived from an EMBL/GenBank/DDBJ whole genome shotgun (WGS) entry which is preliminary data.</text>
</comment>
<keyword evidence="2" id="KW-1185">Reference proteome</keyword>
<sequence>MRAVDVAKTGFDIGWDFARYGRVLDAASSEQSVLAGYRAGREHFRVPQHLPDRFVSKWLQLRLNAFRRRRILDLEVTPAYLRRIDCAKCPITLIVMTHAALSESDWSVDRINNDGAYAPGNLMVMCVKANRAKGARGYRDVIQLASGNAQGAGRGLSKREWARLACVMVGAANLTGTSPTLLPLLTRIPEDSRAPLYFVFQQMLLVSARLATERNRVMKALCRLHPSSERSLVLRCAVERLAVKLKTIAYPYDALSDEGVQRPMRNWFVTMPAASIPGLLQLCSQYGAERCETAPPDAWALEMSGRF</sequence>
<evidence type="ECO:0000313" key="1">
    <source>
        <dbReference type="EMBL" id="SAL88921.1"/>
    </source>
</evidence>
<proteinExistence type="predicted"/>